<gene>
    <name evidence="1" type="ORF">Goshw_000660</name>
</gene>
<dbReference type="AlphaFoldDB" id="A0A7J9LJ42"/>
<organism evidence="1 2">
    <name type="scientific">Gossypium schwendimanii</name>
    <name type="common">Cotton</name>
    <dbReference type="NCBI Taxonomy" id="34291"/>
    <lineage>
        <taxon>Eukaryota</taxon>
        <taxon>Viridiplantae</taxon>
        <taxon>Streptophyta</taxon>
        <taxon>Embryophyta</taxon>
        <taxon>Tracheophyta</taxon>
        <taxon>Spermatophyta</taxon>
        <taxon>Magnoliopsida</taxon>
        <taxon>eudicotyledons</taxon>
        <taxon>Gunneridae</taxon>
        <taxon>Pentapetalae</taxon>
        <taxon>rosids</taxon>
        <taxon>malvids</taxon>
        <taxon>Malvales</taxon>
        <taxon>Malvaceae</taxon>
        <taxon>Malvoideae</taxon>
        <taxon>Gossypium</taxon>
    </lineage>
</organism>
<dbReference type="EMBL" id="JABFAF010000007">
    <property type="protein sequence ID" value="MBA0858815.1"/>
    <property type="molecule type" value="Genomic_DNA"/>
</dbReference>
<evidence type="ECO:0008006" key="3">
    <source>
        <dbReference type="Google" id="ProtNLM"/>
    </source>
</evidence>
<proteinExistence type="predicted"/>
<evidence type="ECO:0000313" key="2">
    <source>
        <dbReference type="Proteomes" id="UP000593576"/>
    </source>
</evidence>
<keyword evidence="2" id="KW-1185">Reference proteome</keyword>
<sequence length="43" mass="4976">MHSIMANLWHPIGGVSISDLGEKRFRFRFYTVVNIDRVLQSSP</sequence>
<dbReference type="OrthoDB" id="993913at2759"/>
<comment type="caution">
    <text evidence="1">The sequence shown here is derived from an EMBL/GenBank/DDBJ whole genome shotgun (WGS) entry which is preliminary data.</text>
</comment>
<protein>
    <recommendedName>
        <fullName evidence="3">DUF4283 domain-containing protein</fullName>
    </recommendedName>
</protein>
<reference evidence="1 2" key="1">
    <citation type="journal article" date="2019" name="Genome Biol. Evol.">
        <title>Insights into the evolution of the New World diploid cottons (Gossypium, subgenus Houzingenia) based on genome sequencing.</title>
        <authorList>
            <person name="Grover C.E."/>
            <person name="Arick M.A. 2nd"/>
            <person name="Thrash A."/>
            <person name="Conover J.L."/>
            <person name="Sanders W.S."/>
            <person name="Peterson D.G."/>
            <person name="Frelichowski J.E."/>
            <person name="Scheffler J.A."/>
            <person name="Scheffler B.E."/>
            <person name="Wendel J.F."/>
        </authorList>
    </citation>
    <scope>NUCLEOTIDE SEQUENCE [LARGE SCALE GENOMIC DNA]</scope>
    <source>
        <strain evidence="1">1</strain>
        <tissue evidence="1">Leaf</tissue>
    </source>
</reference>
<name>A0A7J9LJ42_GOSSC</name>
<evidence type="ECO:0000313" key="1">
    <source>
        <dbReference type="EMBL" id="MBA0858815.1"/>
    </source>
</evidence>
<dbReference type="Proteomes" id="UP000593576">
    <property type="component" value="Unassembled WGS sequence"/>
</dbReference>
<accession>A0A7J9LJ42</accession>